<dbReference type="Proteomes" id="UP000316855">
    <property type="component" value="Chromosome"/>
</dbReference>
<dbReference type="SUPFAM" id="SSF53335">
    <property type="entry name" value="S-adenosyl-L-methionine-dependent methyltransferases"/>
    <property type="match status" value="1"/>
</dbReference>
<dbReference type="InterPro" id="IPR029063">
    <property type="entry name" value="SAM-dependent_MTases_sf"/>
</dbReference>
<dbReference type="InterPro" id="IPR013217">
    <property type="entry name" value="Methyltransf_12"/>
</dbReference>
<organism evidence="2 3">
    <name type="scientific">Gimesia algae</name>
    <dbReference type="NCBI Taxonomy" id="2527971"/>
    <lineage>
        <taxon>Bacteria</taxon>
        <taxon>Pseudomonadati</taxon>
        <taxon>Planctomycetota</taxon>
        <taxon>Planctomycetia</taxon>
        <taxon>Planctomycetales</taxon>
        <taxon>Planctomycetaceae</taxon>
        <taxon>Gimesia</taxon>
    </lineage>
</organism>
<dbReference type="AlphaFoldDB" id="A0A517VJ36"/>
<protein>
    <submittedName>
        <fullName evidence="2">Methyltransferase domain protein</fullName>
    </submittedName>
</protein>
<evidence type="ECO:0000313" key="2">
    <source>
        <dbReference type="EMBL" id="QDT93016.1"/>
    </source>
</evidence>
<dbReference type="CDD" id="cd02440">
    <property type="entry name" value="AdoMet_MTases"/>
    <property type="match status" value="1"/>
</dbReference>
<dbReference type="GO" id="GO:0008168">
    <property type="term" value="F:methyltransferase activity"/>
    <property type="evidence" value="ECO:0007669"/>
    <property type="project" value="UniProtKB-KW"/>
</dbReference>
<proteinExistence type="predicted"/>
<dbReference type="RefSeq" id="WP_145231030.1">
    <property type="nucleotide sequence ID" value="NZ_CP036343.1"/>
</dbReference>
<dbReference type="OrthoDB" id="272052at2"/>
<feature type="domain" description="Methyltransferase type 12" evidence="1">
    <location>
        <begin position="43"/>
        <end position="136"/>
    </location>
</feature>
<gene>
    <name evidence="2" type="ORF">Pan161_46880</name>
</gene>
<evidence type="ECO:0000313" key="3">
    <source>
        <dbReference type="Proteomes" id="UP000316855"/>
    </source>
</evidence>
<evidence type="ECO:0000259" key="1">
    <source>
        <dbReference type="Pfam" id="PF08242"/>
    </source>
</evidence>
<keyword evidence="3" id="KW-1185">Reference proteome</keyword>
<reference evidence="2 3" key="1">
    <citation type="submission" date="2019-02" db="EMBL/GenBank/DDBJ databases">
        <title>Deep-cultivation of Planctomycetes and their phenomic and genomic characterization uncovers novel biology.</title>
        <authorList>
            <person name="Wiegand S."/>
            <person name="Jogler M."/>
            <person name="Boedeker C."/>
            <person name="Pinto D."/>
            <person name="Vollmers J."/>
            <person name="Rivas-Marin E."/>
            <person name="Kohn T."/>
            <person name="Peeters S.H."/>
            <person name="Heuer A."/>
            <person name="Rast P."/>
            <person name="Oberbeckmann S."/>
            <person name="Bunk B."/>
            <person name="Jeske O."/>
            <person name="Meyerdierks A."/>
            <person name="Storesund J.E."/>
            <person name="Kallscheuer N."/>
            <person name="Luecker S."/>
            <person name="Lage O.M."/>
            <person name="Pohl T."/>
            <person name="Merkel B.J."/>
            <person name="Hornburger P."/>
            <person name="Mueller R.-W."/>
            <person name="Bruemmer F."/>
            <person name="Labrenz M."/>
            <person name="Spormann A.M."/>
            <person name="Op den Camp H."/>
            <person name="Overmann J."/>
            <person name="Amann R."/>
            <person name="Jetten M.S.M."/>
            <person name="Mascher T."/>
            <person name="Medema M.H."/>
            <person name="Devos D.P."/>
            <person name="Kaster A.-K."/>
            <person name="Ovreas L."/>
            <person name="Rohde M."/>
            <person name="Galperin M.Y."/>
            <person name="Jogler C."/>
        </authorList>
    </citation>
    <scope>NUCLEOTIDE SEQUENCE [LARGE SCALE GENOMIC DNA]</scope>
    <source>
        <strain evidence="2 3">Pan161</strain>
    </source>
</reference>
<sequence>MSAYSYYTDRLKTKMGLREIDFHDRLVSIMEKDPERTVRILSLASGAARIERQLIAGLDMSRIELTLVDINPQLIAEAKEKFDSKISILPSVQNINQIKLKENHYDVILCVSALHHVVELEHIASSIKTALVEGGEFWSIGEYVGRNGTRLYEDALEVANSHFTSLPKKYRLNRNPGVLSRVDQCLPNNDCSLATFEGIRSQDILPIFRNEFQETDSMAFDSFLWRLYNLAYIDNYDLENEQDKAYIEQSVDTEIDFVNSGGATTAYWGVFK</sequence>
<keyword evidence="2" id="KW-0489">Methyltransferase</keyword>
<dbReference type="GO" id="GO:0032259">
    <property type="term" value="P:methylation"/>
    <property type="evidence" value="ECO:0007669"/>
    <property type="project" value="UniProtKB-KW"/>
</dbReference>
<dbReference type="Gene3D" id="3.40.50.150">
    <property type="entry name" value="Vaccinia Virus protein VP39"/>
    <property type="match status" value="1"/>
</dbReference>
<accession>A0A517VJ36</accession>
<keyword evidence="2" id="KW-0808">Transferase</keyword>
<name>A0A517VJ36_9PLAN</name>
<dbReference type="EMBL" id="CP036343">
    <property type="protein sequence ID" value="QDT93016.1"/>
    <property type="molecule type" value="Genomic_DNA"/>
</dbReference>
<dbReference type="Pfam" id="PF08242">
    <property type="entry name" value="Methyltransf_12"/>
    <property type="match status" value="1"/>
</dbReference>
<dbReference type="KEGG" id="gax:Pan161_46880"/>